<dbReference type="Proteomes" id="UP000199072">
    <property type="component" value="Unassembled WGS sequence"/>
</dbReference>
<dbReference type="RefSeq" id="WP_205411310.1">
    <property type="nucleotide sequence ID" value="NZ_FNAI01000009.1"/>
</dbReference>
<dbReference type="Gene3D" id="1.25.40.10">
    <property type="entry name" value="Tetratricopeptide repeat domain"/>
    <property type="match status" value="1"/>
</dbReference>
<keyword evidence="2" id="KW-1185">Reference proteome</keyword>
<dbReference type="InterPro" id="IPR011990">
    <property type="entry name" value="TPR-like_helical_dom_sf"/>
</dbReference>
<evidence type="ECO:0000313" key="2">
    <source>
        <dbReference type="Proteomes" id="UP000199072"/>
    </source>
</evidence>
<accession>A0A1G7FY96</accession>
<evidence type="ECO:0000313" key="1">
    <source>
        <dbReference type="EMBL" id="SDE80772.1"/>
    </source>
</evidence>
<reference evidence="1 2" key="1">
    <citation type="submission" date="2016-10" db="EMBL/GenBank/DDBJ databases">
        <authorList>
            <person name="de Groot N.N."/>
        </authorList>
    </citation>
    <scope>NUCLEOTIDE SEQUENCE [LARGE SCALE GENOMIC DNA]</scope>
    <source>
        <strain evidence="1 2">47C3B</strain>
    </source>
</reference>
<dbReference type="SUPFAM" id="SSF48452">
    <property type="entry name" value="TPR-like"/>
    <property type="match status" value="1"/>
</dbReference>
<dbReference type="EMBL" id="FNAI01000009">
    <property type="protein sequence ID" value="SDE80772.1"/>
    <property type="molecule type" value="Genomic_DNA"/>
</dbReference>
<protein>
    <submittedName>
        <fullName evidence="1">Uncharacterized protein</fullName>
    </submittedName>
</protein>
<gene>
    <name evidence="1" type="ORF">SAMN05216464_109270</name>
</gene>
<dbReference type="AlphaFoldDB" id="A0A1G7FY96"/>
<organism evidence="1 2">
    <name type="scientific">Mucilaginibacter pineti</name>
    <dbReference type="NCBI Taxonomy" id="1391627"/>
    <lineage>
        <taxon>Bacteria</taxon>
        <taxon>Pseudomonadati</taxon>
        <taxon>Bacteroidota</taxon>
        <taxon>Sphingobacteriia</taxon>
        <taxon>Sphingobacteriales</taxon>
        <taxon>Sphingobacteriaceae</taxon>
        <taxon>Mucilaginibacter</taxon>
    </lineage>
</organism>
<name>A0A1G7FY96_9SPHI</name>
<proteinExistence type="predicted"/>
<dbReference type="STRING" id="1391627.SAMN05216464_109270"/>
<sequence length="187" mass="21382">MYGKVKKCPGQIETDNTFIKSTQHDFKSRKEAAEYFVNRAWGYYYHNKPDTAMMRFNQAWLLDSLNAGAYWGFANLTGQQGKFKESLPLFDRSIALDSLNANVWESASNSYGQLFSNTRQVEYLNTAIKYLRKSVALKPSARAYAALTAAYTYFAHKDSAIKYLKITDSLDKNAINPQVRKLINSNR</sequence>